<dbReference type="Proteomes" id="UP001302486">
    <property type="component" value="Chromosome"/>
</dbReference>
<dbReference type="InterPro" id="IPR001223">
    <property type="entry name" value="Glyco_hydro18_cat"/>
</dbReference>
<dbReference type="AlphaFoldDB" id="A0AA97HQJ6"/>
<dbReference type="GO" id="GO:0008843">
    <property type="term" value="F:endochitinase activity"/>
    <property type="evidence" value="ECO:0007669"/>
    <property type="project" value="UniProtKB-EC"/>
</dbReference>
<comment type="similarity">
    <text evidence="6">Belongs to the glycosyl hydrolase 18 family.</text>
</comment>
<evidence type="ECO:0000256" key="5">
    <source>
        <dbReference type="RuleBase" id="RU000489"/>
    </source>
</evidence>
<evidence type="ECO:0000256" key="1">
    <source>
        <dbReference type="ARBA" id="ARBA00000822"/>
    </source>
</evidence>
<dbReference type="GO" id="GO:0005975">
    <property type="term" value="P:carbohydrate metabolic process"/>
    <property type="evidence" value="ECO:0007669"/>
    <property type="project" value="InterPro"/>
</dbReference>
<dbReference type="EC" id="3.2.1.14" evidence="2"/>
<dbReference type="Gene3D" id="3.40.5.30">
    <property type="entry name" value="(Trans)glycosidases - domain 2"/>
    <property type="match status" value="1"/>
</dbReference>
<dbReference type="InterPro" id="IPR017853">
    <property type="entry name" value="GH"/>
</dbReference>
<evidence type="ECO:0000256" key="4">
    <source>
        <dbReference type="ARBA" id="ARBA00023295"/>
    </source>
</evidence>
<gene>
    <name evidence="8" type="ORF">RNZ46_10575</name>
</gene>
<dbReference type="PROSITE" id="PS01095">
    <property type="entry name" value="GH18_1"/>
    <property type="match status" value="1"/>
</dbReference>
<evidence type="ECO:0000256" key="3">
    <source>
        <dbReference type="ARBA" id="ARBA00022801"/>
    </source>
</evidence>
<evidence type="ECO:0000313" key="8">
    <source>
        <dbReference type="EMBL" id="WOD42438.1"/>
    </source>
</evidence>
<dbReference type="PANTHER" id="PTHR11177">
    <property type="entry name" value="CHITINASE"/>
    <property type="match status" value="1"/>
</dbReference>
<sequence>MKNRILLFFTVLMFVVSCSKDDVPKDDGPKTDGRTAVVVGYLPYYRFALSDNIEYCKLTHLNLAFANPDKDGNIIMETITKVVSDARHANPDIIICVSLAGGALTVEQAANWSNLIDVPANRPGFISNIVNYVLDNNLDGVDVDLEWSHVTSGYSDFVIELDAALNTHNKLITAAFPHTRYSHVTDAALQVFDIINIMSYDATGPWLPSFPGQHSSLNFSREGIHFWNNIVGISAEKLTLGVPFYGYNFVNATTVNAVTYNQMVRDDVNNANLDQVGTTFYNGIPTIKSKVNLAFDKNIGGIMIWELGQDSFDNYSLLKTIHDEYTALGVKTSGLCGNR</sequence>
<dbReference type="Pfam" id="PF00704">
    <property type="entry name" value="Glyco_hydro_18"/>
    <property type="match status" value="1"/>
</dbReference>
<dbReference type="KEGG" id="hws:RNZ46_10575"/>
<dbReference type="InterPro" id="IPR050314">
    <property type="entry name" value="Glycosyl_Hydrlase_18"/>
</dbReference>
<dbReference type="PROSITE" id="PS51910">
    <property type="entry name" value="GH18_2"/>
    <property type="match status" value="1"/>
</dbReference>
<dbReference type="PROSITE" id="PS51257">
    <property type="entry name" value="PROKAR_LIPOPROTEIN"/>
    <property type="match status" value="1"/>
</dbReference>
<organism evidence="8 9">
    <name type="scientific">Hwangdonia lutea</name>
    <dbReference type="NCBI Taxonomy" id="3075823"/>
    <lineage>
        <taxon>Bacteria</taxon>
        <taxon>Pseudomonadati</taxon>
        <taxon>Bacteroidota</taxon>
        <taxon>Flavobacteriia</taxon>
        <taxon>Flavobacteriales</taxon>
        <taxon>Flavobacteriaceae</taxon>
        <taxon>Hwangdonia</taxon>
    </lineage>
</organism>
<evidence type="ECO:0000259" key="7">
    <source>
        <dbReference type="PROSITE" id="PS51910"/>
    </source>
</evidence>
<proteinExistence type="inferred from homology"/>
<dbReference type="GO" id="GO:0006032">
    <property type="term" value="P:chitin catabolic process"/>
    <property type="evidence" value="ECO:0007669"/>
    <property type="project" value="TreeGrafter"/>
</dbReference>
<keyword evidence="9" id="KW-1185">Reference proteome</keyword>
<dbReference type="GO" id="GO:0005576">
    <property type="term" value="C:extracellular region"/>
    <property type="evidence" value="ECO:0007669"/>
    <property type="project" value="TreeGrafter"/>
</dbReference>
<protein>
    <recommendedName>
        <fullName evidence="2">chitinase</fullName>
        <ecNumber evidence="2">3.2.1.14</ecNumber>
    </recommendedName>
</protein>
<feature type="domain" description="GH18" evidence="7">
    <location>
        <begin position="36"/>
        <end position="328"/>
    </location>
</feature>
<dbReference type="EMBL" id="CP136521">
    <property type="protein sequence ID" value="WOD42438.1"/>
    <property type="molecule type" value="Genomic_DNA"/>
</dbReference>
<keyword evidence="3 5" id="KW-0378">Hydrolase</keyword>
<evidence type="ECO:0000256" key="2">
    <source>
        <dbReference type="ARBA" id="ARBA00012729"/>
    </source>
</evidence>
<evidence type="ECO:0000313" key="9">
    <source>
        <dbReference type="Proteomes" id="UP001302486"/>
    </source>
</evidence>
<dbReference type="RefSeq" id="WP_316982170.1">
    <property type="nucleotide sequence ID" value="NZ_CP136521.1"/>
</dbReference>
<comment type="catalytic activity">
    <reaction evidence="1">
        <text>Random endo-hydrolysis of N-acetyl-beta-D-glucosaminide (1-&gt;4)-beta-linkages in chitin and chitodextrins.</text>
        <dbReference type="EC" id="3.2.1.14"/>
    </reaction>
</comment>
<dbReference type="Gene3D" id="3.20.20.80">
    <property type="entry name" value="Glycosidases"/>
    <property type="match status" value="1"/>
</dbReference>
<dbReference type="InterPro" id="IPR001579">
    <property type="entry name" value="Glyco_hydro_18_chit_AS"/>
</dbReference>
<reference evidence="9" key="1">
    <citation type="submission" date="2024-06" db="EMBL/GenBank/DDBJ databases">
        <title>Hwangdonia haimaensis gen. nov., sp. nov., a member of the family Flavobacteriaceae isolated from the haima cold seep.</title>
        <authorList>
            <person name="Li J."/>
        </authorList>
    </citation>
    <scope>NUCLEOTIDE SEQUENCE [LARGE SCALE GENOMIC DNA]</scope>
    <source>
        <strain evidence="9">SCSIO 19198</strain>
    </source>
</reference>
<keyword evidence="4 5" id="KW-0326">Glycosidase</keyword>
<dbReference type="GO" id="GO:0008061">
    <property type="term" value="F:chitin binding"/>
    <property type="evidence" value="ECO:0007669"/>
    <property type="project" value="InterPro"/>
</dbReference>
<dbReference type="InterPro" id="IPR011583">
    <property type="entry name" value="Chitinase_II/V-like_cat"/>
</dbReference>
<accession>A0AA97HQJ6</accession>
<dbReference type="PANTHER" id="PTHR11177:SF317">
    <property type="entry name" value="CHITINASE 12-RELATED"/>
    <property type="match status" value="1"/>
</dbReference>
<dbReference type="SUPFAM" id="SSF51445">
    <property type="entry name" value="(Trans)glycosidases"/>
    <property type="match status" value="1"/>
</dbReference>
<name>A0AA97HQJ6_9FLAO</name>
<evidence type="ECO:0000256" key="6">
    <source>
        <dbReference type="RuleBase" id="RU004453"/>
    </source>
</evidence>
<dbReference type="SMART" id="SM00636">
    <property type="entry name" value="Glyco_18"/>
    <property type="match status" value="1"/>
</dbReference>